<keyword evidence="9" id="KW-0560">Oxidoreductase</keyword>
<evidence type="ECO:0000256" key="4">
    <source>
        <dbReference type="ARBA" id="ARBA00010617"/>
    </source>
</evidence>
<evidence type="ECO:0000256" key="10">
    <source>
        <dbReference type="ARBA" id="ARBA00023004"/>
    </source>
</evidence>
<evidence type="ECO:0000256" key="8">
    <source>
        <dbReference type="ARBA" id="ARBA00022989"/>
    </source>
</evidence>
<evidence type="ECO:0000256" key="13">
    <source>
        <dbReference type="SAM" id="Phobius"/>
    </source>
</evidence>
<comment type="similarity">
    <text evidence="4">Belongs to the cytochrome P450 family.</text>
</comment>
<dbReference type="Proteomes" id="UP000813824">
    <property type="component" value="Unassembled WGS sequence"/>
</dbReference>
<gene>
    <name evidence="14" type="ORF">BXZ70DRAFT_1043121</name>
</gene>
<evidence type="ECO:0000313" key="15">
    <source>
        <dbReference type="Proteomes" id="UP000813824"/>
    </source>
</evidence>
<protein>
    <recommendedName>
        <fullName evidence="16">Cytochrome P450</fullName>
    </recommendedName>
</protein>
<comment type="caution">
    <text evidence="14">The sequence shown here is derived from an EMBL/GenBank/DDBJ whole genome shotgun (WGS) entry which is preliminary data.</text>
</comment>
<evidence type="ECO:0000256" key="11">
    <source>
        <dbReference type="ARBA" id="ARBA00023033"/>
    </source>
</evidence>
<dbReference type="GO" id="GO:0004497">
    <property type="term" value="F:monooxygenase activity"/>
    <property type="evidence" value="ECO:0007669"/>
    <property type="project" value="UniProtKB-KW"/>
</dbReference>
<feature type="transmembrane region" description="Helical" evidence="13">
    <location>
        <begin position="79"/>
        <end position="99"/>
    </location>
</feature>
<comment type="cofactor">
    <cofactor evidence="1">
        <name>heme</name>
        <dbReference type="ChEBI" id="CHEBI:30413"/>
    </cofactor>
</comment>
<evidence type="ECO:0000256" key="9">
    <source>
        <dbReference type="ARBA" id="ARBA00023002"/>
    </source>
</evidence>
<evidence type="ECO:0000256" key="3">
    <source>
        <dbReference type="ARBA" id="ARBA00004721"/>
    </source>
</evidence>
<dbReference type="GO" id="GO:0005506">
    <property type="term" value="F:iron ion binding"/>
    <property type="evidence" value="ECO:0007669"/>
    <property type="project" value="InterPro"/>
</dbReference>
<sequence length="185" mass="20282">MLWELSVDSLPFLFAESLGSIDAPDFKVPVILVMDKAERLKGYNKLRQTNNSKLDNTPVIQFNKEDSNSLSFLELTEEAYVLIFAGAGIAITTGVVHCVENKRACHALKEESRNVWPVLSEVPRYETLEKLPYLTTVVKESLRLARGVTSSLARVVPEGGGTLGGRFIPAGLSLPGHRPVTVSES</sequence>
<keyword evidence="12 13" id="KW-0472">Membrane</keyword>
<evidence type="ECO:0000256" key="6">
    <source>
        <dbReference type="ARBA" id="ARBA00022692"/>
    </source>
</evidence>
<reference evidence="14" key="1">
    <citation type="journal article" date="2021" name="New Phytol.">
        <title>Evolutionary innovations through gain and loss of genes in the ectomycorrhizal Boletales.</title>
        <authorList>
            <person name="Wu G."/>
            <person name="Miyauchi S."/>
            <person name="Morin E."/>
            <person name="Kuo A."/>
            <person name="Drula E."/>
            <person name="Varga T."/>
            <person name="Kohler A."/>
            <person name="Feng B."/>
            <person name="Cao Y."/>
            <person name="Lipzen A."/>
            <person name="Daum C."/>
            <person name="Hundley H."/>
            <person name="Pangilinan J."/>
            <person name="Johnson J."/>
            <person name="Barry K."/>
            <person name="LaButti K."/>
            <person name="Ng V."/>
            <person name="Ahrendt S."/>
            <person name="Min B."/>
            <person name="Choi I.G."/>
            <person name="Park H."/>
            <person name="Plett J.M."/>
            <person name="Magnuson J."/>
            <person name="Spatafora J.W."/>
            <person name="Nagy L.G."/>
            <person name="Henrissat B."/>
            <person name="Grigoriev I.V."/>
            <person name="Yang Z.L."/>
            <person name="Xu J."/>
            <person name="Martin F.M."/>
        </authorList>
    </citation>
    <scope>NUCLEOTIDE SEQUENCE</scope>
    <source>
        <strain evidence="14">KKN 215</strain>
    </source>
</reference>
<dbReference type="GO" id="GO:0016705">
    <property type="term" value="F:oxidoreductase activity, acting on paired donors, with incorporation or reduction of molecular oxygen"/>
    <property type="evidence" value="ECO:0007669"/>
    <property type="project" value="InterPro"/>
</dbReference>
<dbReference type="SUPFAM" id="SSF48264">
    <property type="entry name" value="Cytochrome P450"/>
    <property type="match status" value="1"/>
</dbReference>
<dbReference type="GO" id="GO:0020037">
    <property type="term" value="F:heme binding"/>
    <property type="evidence" value="ECO:0007669"/>
    <property type="project" value="InterPro"/>
</dbReference>
<keyword evidence="6 13" id="KW-0812">Transmembrane</keyword>
<dbReference type="InterPro" id="IPR001128">
    <property type="entry name" value="Cyt_P450"/>
</dbReference>
<evidence type="ECO:0008006" key="16">
    <source>
        <dbReference type="Google" id="ProtNLM"/>
    </source>
</evidence>
<keyword evidence="8 13" id="KW-1133">Transmembrane helix</keyword>
<keyword evidence="15" id="KW-1185">Reference proteome</keyword>
<evidence type="ECO:0000256" key="1">
    <source>
        <dbReference type="ARBA" id="ARBA00001971"/>
    </source>
</evidence>
<dbReference type="InterPro" id="IPR036396">
    <property type="entry name" value="Cyt_P450_sf"/>
</dbReference>
<dbReference type="InterPro" id="IPR050121">
    <property type="entry name" value="Cytochrome_P450_monoxygenase"/>
</dbReference>
<evidence type="ECO:0000313" key="14">
    <source>
        <dbReference type="EMBL" id="KAH8105262.1"/>
    </source>
</evidence>
<comment type="subcellular location">
    <subcellularLocation>
        <location evidence="2">Membrane</location>
    </subcellularLocation>
</comment>
<dbReference type="AlphaFoldDB" id="A0A8K0UVF6"/>
<dbReference type="Gene3D" id="1.10.630.10">
    <property type="entry name" value="Cytochrome P450"/>
    <property type="match status" value="1"/>
</dbReference>
<proteinExistence type="inferred from homology"/>
<organism evidence="14 15">
    <name type="scientific">Cristinia sonorae</name>
    <dbReference type="NCBI Taxonomy" id="1940300"/>
    <lineage>
        <taxon>Eukaryota</taxon>
        <taxon>Fungi</taxon>
        <taxon>Dikarya</taxon>
        <taxon>Basidiomycota</taxon>
        <taxon>Agaricomycotina</taxon>
        <taxon>Agaricomycetes</taxon>
        <taxon>Agaricomycetidae</taxon>
        <taxon>Agaricales</taxon>
        <taxon>Pleurotineae</taxon>
        <taxon>Stephanosporaceae</taxon>
        <taxon>Cristinia</taxon>
    </lineage>
</organism>
<dbReference type="PANTHER" id="PTHR24305:SF166">
    <property type="entry name" value="CYTOCHROME P450 12A4, MITOCHONDRIAL-RELATED"/>
    <property type="match status" value="1"/>
</dbReference>
<evidence type="ECO:0000256" key="2">
    <source>
        <dbReference type="ARBA" id="ARBA00004370"/>
    </source>
</evidence>
<keyword evidence="5" id="KW-0349">Heme</keyword>
<accession>A0A8K0UVF6</accession>
<keyword evidence="7" id="KW-0479">Metal-binding</keyword>
<name>A0A8K0UVF6_9AGAR</name>
<evidence type="ECO:0000256" key="12">
    <source>
        <dbReference type="ARBA" id="ARBA00023136"/>
    </source>
</evidence>
<comment type="pathway">
    <text evidence="3">Secondary metabolite biosynthesis; terpenoid biosynthesis.</text>
</comment>
<keyword evidence="10" id="KW-0408">Iron</keyword>
<dbReference type="OrthoDB" id="1470350at2759"/>
<dbReference type="GO" id="GO:0016020">
    <property type="term" value="C:membrane"/>
    <property type="evidence" value="ECO:0007669"/>
    <property type="project" value="UniProtKB-SubCell"/>
</dbReference>
<dbReference type="Pfam" id="PF00067">
    <property type="entry name" value="p450"/>
    <property type="match status" value="1"/>
</dbReference>
<keyword evidence="11" id="KW-0503">Monooxygenase</keyword>
<evidence type="ECO:0000256" key="5">
    <source>
        <dbReference type="ARBA" id="ARBA00022617"/>
    </source>
</evidence>
<evidence type="ECO:0000256" key="7">
    <source>
        <dbReference type="ARBA" id="ARBA00022723"/>
    </source>
</evidence>
<dbReference type="PANTHER" id="PTHR24305">
    <property type="entry name" value="CYTOCHROME P450"/>
    <property type="match status" value="1"/>
</dbReference>
<dbReference type="EMBL" id="JAEVFJ010000004">
    <property type="protein sequence ID" value="KAH8105262.1"/>
    <property type="molecule type" value="Genomic_DNA"/>
</dbReference>